<dbReference type="OrthoDB" id="196131at2759"/>
<dbReference type="InterPro" id="IPR000896">
    <property type="entry name" value="Hemocyanin/hexamerin_mid_dom"/>
</dbReference>
<dbReference type="InterPro" id="IPR005203">
    <property type="entry name" value="Hemocyanin_C"/>
</dbReference>
<dbReference type="Pfam" id="PF03722">
    <property type="entry name" value="Hemocyanin_N"/>
    <property type="match status" value="1"/>
</dbReference>
<protein>
    <submittedName>
        <fullName evidence="6">Uncharacterized protein</fullName>
    </submittedName>
</protein>
<dbReference type="Gene3D" id="2.60.40.1520">
    <property type="entry name" value="Hemocyanin, C-terminal domain"/>
    <property type="match status" value="1"/>
</dbReference>
<dbReference type="PANTHER" id="PTHR11511">
    <property type="entry name" value="LARVAL STORAGE PROTEIN/PHENOLOXIDASE"/>
    <property type="match status" value="1"/>
</dbReference>
<dbReference type="GO" id="GO:0045735">
    <property type="term" value="F:nutrient reservoir activity"/>
    <property type="evidence" value="ECO:0007669"/>
    <property type="project" value="UniProtKB-KW"/>
</dbReference>
<dbReference type="InterPro" id="IPR014756">
    <property type="entry name" value="Ig_E-set"/>
</dbReference>
<dbReference type="SUPFAM" id="SSF48056">
    <property type="entry name" value="Di-copper centre-containing domain"/>
    <property type="match status" value="1"/>
</dbReference>
<dbReference type="InterPro" id="IPR005204">
    <property type="entry name" value="Hemocyanin_N"/>
</dbReference>
<keyword evidence="7" id="KW-1185">Reference proteome</keyword>
<feature type="signal peptide" evidence="2">
    <location>
        <begin position="1"/>
        <end position="20"/>
    </location>
</feature>
<dbReference type="InterPro" id="IPR008922">
    <property type="entry name" value="Di-copper_centre_dom_sf"/>
</dbReference>
<feature type="domain" description="Hemocyanin C-terminal" evidence="5">
    <location>
        <begin position="288"/>
        <end position="413"/>
    </location>
</feature>
<dbReference type="SUPFAM" id="SSF48050">
    <property type="entry name" value="Hemocyanin, N-terminal domain"/>
    <property type="match status" value="1"/>
</dbReference>
<evidence type="ECO:0000259" key="3">
    <source>
        <dbReference type="Pfam" id="PF00372"/>
    </source>
</evidence>
<evidence type="ECO:0000256" key="1">
    <source>
        <dbReference type="ARBA" id="ARBA00022761"/>
    </source>
</evidence>
<dbReference type="Gene3D" id="1.10.1280.10">
    <property type="entry name" value="Di-copper center containing domain from catechol oxidase"/>
    <property type="match status" value="1"/>
</dbReference>
<dbReference type="InterPro" id="IPR013788">
    <property type="entry name" value="Hemocyanin/hexamerin"/>
</dbReference>
<evidence type="ECO:0000313" key="6">
    <source>
        <dbReference type="EMBL" id="VEN47263.1"/>
    </source>
</evidence>
<evidence type="ECO:0000259" key="5">
    <source>
        <dbReference type="Pfam" id="PF03723"/>
    </source>
</evidence>
<dbReference type="Pfam" id="PF03723">
    <property type="entry name" value="Hemocyanin_C"/>
    <property type="match status" value="1"/>
</dbReference>
<feature type="domain" description="Hemocyanin N-terminal" evidence="4">
    <location>
        <begin position="31"/>
        <end position="137"/>
    </location>
</feature>
<proteinExistence type="predicted"/>
<gene>
    <name evidence="6" type="ORF">CALMAC_LOCUS9086</name>
</gene>
<reference evidence="6 7" key="1">
    <citation type="submission" date="2019-01" db="EMBL/GenBank/DDBJ databases">
        <authorList>
            <person name="Sayadi A."/>
        </authorList>
    </citation>
    <scope>NUCLEOTIDE SEQUENCE [LARGE SCALE GENOMIC DNA]</scope>
</reference>
<dbReference type="GO" id="GO:0005615">
    <property type="term" value="C:extracellular space"/>
    <property type="evidence" value="ECO:0007669"/>
    <property type="project" value="UniProtKB-ARBA"/>
</dbReference>
<dbReference type="Gene3D" id="1.20.1370.10">
    <property type="entry name" value="Hemocyanin, N-terminal domain"/>
    <property type="match status" value="1"/>
</dbReference>
<organism evidence="6 7">
    <name type="scientific">Callosobruchus maculatus</name>
    <name type="common">Southern cowpea weevil</name>
    <name type="synonym">Pulse bruchid</name>
    <dbReference type="NCBI Taxonomy" id="64391"/>
    <lineage>
        <taxon>Eukaryota</taxon>
        <taxon>Metazoa</taxon>
        <taxon>Ecdysozoa</taxon>
        <taxon>Arthropoda</taxon>
        <taxon>Hexapoda</taxon>
        <taxon>Insecta</taxon>
        <taxon>Pterygota</taxon>
        <taxon>Neoptera</taxon>
        <taxon>Endopterygota</taxon>
        <taxon>Coleoptera</taxon>
        <taxon>Polyphaga</taxon>
        <taxon>Cucujiformia</taxon>
        <taxon>Chrysomeloidea</taxon>
        <taxon>Chrysomelidae</taxon>
        <taxon>Bruchinae</taxon>
        <taxon>Bruchini</taxon>
        <taxon>Callosobruchus</taxon>
    </lineage>
</organism>
<feature type="chain" id="PRO_5025016819" evidence="2">
    <location>
        <begin position="21"/>
        <end position="473"/>
    </location>
</feature>
<dbReference type="PRINTS" id="PR00187">
    <property type="entry name" value="HAEMOCYANIN"/>
</dbReference>
<dbReference type="Proteomes" id="UP000410492">
    <property type="component" value="Unassembled WGS sequence"/>
</dbReference>
<keyword evidence="1" id="KW-0758">Storage protein</keyword>
<evidence type="ECO:0000313" key="7">
    <source>
        <dbReference type="Proteomes" id="UP000410492"/>
    </source>
</evidence>
<accession>A0A653CHL1</accession>
<sequence>MLFYNIYLCILLHVVVLSKSEKVNISLSKHLDRQNKLFSILYHVHQTNCSKDVTEIASGWSLEEHKADFTGLLPKEQAFTPFYESHLEEAIALFRLFFYAKDWDAFYKTLTWARKNVNSQMLIYALFLAVDHRKDCKSLVVPPIYEVYPHLFVDGLTVREVGRKKTKFDQSFTDTRSKHDLELLEHDPDKHKYHRGKVPNNVTITNLDNLSKTTSVFEYPWEGTRLMHLYKDIGVNAMYYYFNIKYPMWMSSREFRLPPRRGEAFLNFYQQLSASVDVGGFVKNTEFSEIDMINTFNHTESEKFGDFQVRLRLMRPKPDNFSYTIHVESETATKLCFKHRMNMFNLDKFTYNLKRGQNTIERNITQSPYFTSDERSFSEMYREILSALAGNTSYKAETFDPTNTYAWPLRFFVAAFQENDTDDGPLAMLYPFDRPIKNEKMFQKVPNFYSHTVSVEPHPCSGFMDRPSDCNKQ</sequence>
<evidence type="ECO:0000256" key="2">
    <source>
        <dbReference type="SAM" id="SignalP"/>
    </source>
</evidence>
<dbReference type="InterPro" id="IPR036697">
    <property type="entry name" value="Hemocyanin_N_sf"/>
</dbReference>
<keyword evidence="2" id="KW-0732">Signal</keyword>
<feature type="domain" description="Hemocyanin middle" evidence="3">
    <location>
        <begin position="143"/>
        <end position="274"/>
    </location>
</feature>
<dbReference type="SUPFAM" id="SSF81296">
    <property type="entry name" value="E set domains"/>
    <property type="match status" value="1"/>
</dbReference>
<dbReference type="EMBL" id="CAACVG010007829">
    <property type="protein sequence ID" value="VEN47263.1"/>
    <property type="molecule type" value="Genomic_DNA"/>
</dbReference>
<dbReference type="AlphaFoldDB" id="A0A653CHL1"/>
<dbReference type="InterPro" id="IPR037020">
    <property type="entry name" value="Hemocyanin_C_sf"/>
</dbReference>
<evidence type="ECO:0000259" key="4">
    <source>
        <dbReference type="Pfam" id="PF03722"/>
    </source>
</evidence>
<name>A0A653CHL1_CALMS</name>
<dbReference type="Pfam" id="PF00372">
    <property type="entry name" value="Hemocyanin_M"/>
    <property type="match status" value="1"/>
</dbReference>
<dbReference type="PANTHER" id="PTHR11511:SF5">
    <property type="entry name" value="FAT-BODY PROTEIN 1-RELATED"/>
    <property type="match status" value="1"/>
</dbReference>